<evidence type="ECO:0008006" key="4">
    <source>
        <dbReference type="Google" id="ProtNLM"/>
    </source>
</evidence>
<protein>
    <recommendedName>
        <fullName evidence="4">G domain-containing protein</fullName>
    </recommendedName>
</protein>
<feature type="compositionally biased region" description="Low complexity" evidence="1">
    <location>
        <begin position="26"/>
        <end position="37"/>
    </location>
</feature>
<feature type="compositionally biased region" description="Polar residues" evidence="1">
    <location>
        <begin position="59"/>
        <end position="82"/>
    </location>
</feature>
<keyword evidence="3" id="KW-1185">Reference proteome</keyword>
<evidence type="ECO:0000313" key="2">
    <source>
        <dbReference type="EMBL" id="KAG1904908.1"/>
    </source>
</evidence>
<sequence>MSSTLGRALPTESDVDDGVAVGETGGTESSSTNSTTGMQGMPMFPNPRPSSPEARRILSTESVPTPNQSVASDNSHPVQSSRSAILAETDNGGTSQFNLFAWLLLKLSTFYYTLGEIAAGRKYHGLEEASHRRDTYNVVIFGQTGAGKSSLVNLITKTQAVPTFSNAGG</sequence>
<dbReference type="RefSeq" id="XP_041230483.1">
    <property type="nucleotide sequence ID" value="XM_041360622.1"/>
</dbReference>
<dbReference type="Proteomes" id="UP001195769">
    <property type="component" value="Unassembled WGS sequence"/>
</dbReference>
<gene>
    <name evidence="2" type="ORF">F5891DRAFT_1009981</name>
</gene>
<organism evidence="2 3">
    <name type="scientific">Suillus fuscotomentosus</name>
    <dbReference type="NCBI Taxonomy" id="1912939"/>
    <lineage>
        <taxon>Eukaryota</taxon>
        <taxon>Fungi</taxon>
        <taxon>Dikarya</taxon>
        <taxon>Basidiomycota</taxon>
        <taxon>Agaricomycotina</taxon>
        <taxon>Agaricomycetes</taxon>
        <taxon>Agaricomycetidae</taxon>
        <taxon>Boletales</taxon>
        <taxon>Suillineae</taxon>
        <taxon>Suillaceae</taxon>
        <taxon>Suillus</taxon>
    </lineage>
</organism>
<accession>A0AAD4EH70</accession>
<dbReference type="Gene3D" id="3.40.50.300">
    <property type="entry name" value="P-loop containing nucleotide triphosphate hydrolases"/>
    <property type="match status" value="1"/>
</dbReference>
<proteinExistence type="predicted"/>
<dbReference type="SUPFAM" id="SSF52540">
    <property type="entry name" value="P-loop containing nucleoside triphosphate hydrolases"/>
    <property type="match status" value="1"/>
</dbReference>
<reference evidence="2" key="1">
    <citation type="journal article" date="2020" name="New Phytol.">
        <title>Comparative genomics reveals dynamic genome evolution in host specialist ectomycorrhizal fungi.</title>
        <authorList>
            <person name="Lofgren L.A."/>
            <person name="Nguyen N.H."/>
            <person name="Vilgalys R."/>
            <person name="Ruytinx J."/>
            <person name="Liao H.L."/>
            <person name="Branco S."/>
            <person name="Kuo A."/>
            <person name="LaButti K."/>
            <person name="Lipzen A."/>
            <person name="Andreopoulos W."/>
            <person name="Pangilinan J."/>
            <person name="Riley R."/>
            <person name="Hundley H."/>
            <person name="Na H."/>
            <person name="Barry K."/>
            <person name="Grigoriev I.V."/>
            <person name="Stajich J.E."/>
            <person name="Kennedy P.G."/>
        </authorList>
    </citation>
    <scope>NUCLEOTIDE SEQUENCE</scope>
    <source>
        <strain evidence="2">FC203</strain>
    </source>
</reference>
<evidence type="ECO:0000256" key="1">
    <source>
        <dbReference type="SAM" id="MobiDB-lite"/>
    </source>
</evidence>
<comment type="caution">
    <text evidence="2">The sequence shown here is derived from an EMBL/GenBank/DDBJ whole genome shotgun (WGS) entry which is preliminary data.</text>
</comment>
<dbReference type="AlphaFoldDB" id="A0AAD4EH70"/>
<evidence type="ECO:0000313" key="3">
    <source>
        <dbReference type="Proteomes" id="UP001195769"/>
    </source>
</evidence>
<dbReference type="InterPro" id="IPR027417">
    <property type="entry name" value="P-loop_NTPase"/>
</dbReference>
<feature type="region of interest" description="Disordered" evidence="1">
    <location>
        <begin position="1"/>
        <end position="82"/>
    </location>
</feature>
<dbReference type="GeneID" id="64654920"/>
<name>A0AAD4EH70_9AGAM</name>
<dbReference type="EMBL" id="JABBWK010000008">
    <property type="protein sequence ID" value="KAG1904908.1"/>
    <property type="molecule type" value="Genomic_DNA"/>
</dbReference>
<feature type="non-terminal residue" evidence="2">
    <location>
        <position position="1"/>
    </location>
</feature>